<accession>A0ABV8LVJ1</accession>
<sequence>MIHWLCEGLLDGAAAKWPADRRAEMLAEWRAELQAAPGRWARLRYAASLATSPAPDRPAIGLGRAIGGILGSLIVLLVTPILYLFLAGLWAHRIADDTVGWQWWAAAGSLVGAVLAGRLCARLSRSVARVIGPWGTIPWTFGLAFLGLLGVIAAIDGVRETELVDLLLWALGGTCFLGISAALAVRGRRVLSWTFTALGVPGAIALFTTHAALFLPLADEDIFGGHLLLIYLFEFVTSPVVHVTVFLMVYGQTLVVAAWDAPRNGVTLSA</sequence>
<keyword evidence="1" id="KW-0812">Transmembrane</keyword>
<reference evidence="3" key="1">
    <citation type="journal article" date="2019" name="Int. J. Syst. Evol. Microbiol.">
        <title>The Global Catalogue of Microorganisms (GCM) 10K type strain sequencing project: providing services to taxonomists for standard genome sequencing and annotation.</title>
        <authorList>
            <consortium name="The Broad Institute Genomics Platform"/>
            <consortium name="The Broad Institute Genome Sequencing Center for Infectious Disease"/>
            <person name="Wu L."/>
            <person name="Ma J."/>
        </authorList>
    </citation>
    <scope>NUCLEOTIDE SEQUENCE [LARGE SCALE GENOMIC DNA]</scope>
    <source>
        <strain evidence="3">CGMCC 4.7289</strain>
    </source>
</reference>
<proteinExistence type="predicted"/>
<dbReference type="RefSeq" id="WP_253762910.1">
    <property type="nucleotide sequence ID" value="NZ_JAMZDZ010000001.1"/>
</dbReference>
<feature type="transmembrane region" description="Helical" evidence="1">
    <location>
        <begin position="133"/>
        <end position="155"/>
    </location>
</feature>
<feature type="transmembrane region" description="Helical" evidence="1">
    <location>
        <begin position="65"/>
        <end position="91"/>
    </location>
</feature>
<protein>
    <submittedName>
        <fullName evidence="2">Uncharacterized protein</fullName>
    </submittedName>
</protein>
<evidence type="ECO:0000256" key="1">
    <source>
        <dbReference type="SAM" id="Phobius"/>
    </source>
</evidence>
<feature type="transmembrane region" description="Helical" evidence="1">
    <location>
        <begin position="197"/>
        <end position="217"/>
    </location>
</feature>
<keyword evidence="1" id="KW-0472">Membrane</keyword>
<evidence type="ECO:0000313" key="2">
    <source>
        <dbReference type="EMBL" id="MFC4135067.1"/>
    </source>
</evidence>
<gene>
    <name evidence="2" type="ORF">ACFOZ4_31030</name>
</gene>
<keyword evidence="1" id="KW-1133">Transmembrane helix</keyword>
<evidence type="ECO:0000313" key="3">
    <source>
        <dbReference type="Proteomes" id="UP001595816"/>
    </source>
</evidence>
<feature type="transmembrane region" description="Helical" evidence="1">
    <location>
        <begin position="229"/>
        <end position="250"/>
    </location>
</feature>
<comment type="caution">
    <text evidence="2">The sequence shown here is derived from an EMBL/GenBank/DDBJ whole genome shotgun (WGS) entry which is preliminary data.</text>
</comment>
<name>A0ABV8LVJ1_9ACTN</name>
<organism evidence="2 3">
    <name type="scientific">Hamadaea flava</name>
    <dbReference type="NCBI Taxonomy" id="1742688"/>
    <lineage>
        <taxon>Bacteria</taxon>
        <taxon>Bacillati</taxon>
        <taxon>Actinomycetota</taxon>
        <taxon>Actinomycetes</taxon>
        <taxon>Micromonosporales</taxon>
        <taxon>Micromonosporaceae</taxon>
        <taxon>Hamadaea</taxon>
    </lineage>
</organism>
<feature type="transmembrane region" description="Helical" evidence="1">
    <location>
        <begin position="167"/>
        <end position="185"/>
    </location>
</feature>
<keyword evidence="3" id="KW-1185">Reference proteome</keyword>
<feature type="transmembrane region" description="Helical" evidence="1">
    <location>
        <begin position="103"/>
        <end position="121"/>
    </location>
</feature>
<dbReference type="Proteomes" id="UP001595816">
    <property type="component" value="Unassembled WGS sequence"/>
</dbReference>
<dbReference type="EMBL" id="JBHSAY010000020">
    <property type="protein sequence ID" value="MFC4135067.1"/>
    <property type="molecule type" value="Genomic_DNA"/>
</dbReference>